<dbReference type="AlphaFoldDB" id="A0A5C5VT11"/>
<dbReference type="Gene3D" id="3.40.50.1000">
    <property type="entry name" value="HAD superfamily/HAD-like"/>
    <property type="match status" value="1"/>
</dbReference>
<organism evidence="2 3">
    <name type="scientific">Botrimarina hoheduenensis</name>
    <dbReference type="NCBI Taxonomy" id="2528000"/>
    <lineage>
        <taxon>Bacteria</taxon>
        <taxon>Pseudomonadati</taxon>
        <taxon>Planctomycetota</taxon>
        <taxon>Planctomycetia</taxon>
        <taxon>Pirellulales</taxon>
        <taxon>Lacipirellulaceae</taxon>
        <taxon>Botrimarina</taxon>
    </lineage>
</organism>
<keyword evidence="2" id="KW-0378">Hydrolase</keyword>
<reference evidence="2 3" key="1">
    <citation type="submission" date="2019-02" db="EMBL/GenBank/DDBJ databases">
        <title>Deep-cultivation of Planctomycetes and their phenomic and genomic characterization uncovers novel biology.</title>
        <authorList>
            <person name="Wiegand S."/>
            <person name="Jogler M."/>
            <person name="Boedeker C."/>
            <person name="Pinto D."/>
            <person name="Vollmers J."/>
            <person name="Rivas-Marin E."/>
            <person name="Kohn T."/>
            <person name="Peeters S.H."/>
            <person name="Heuer A."/>
            <person name="Rast P."/>
            <person name="Oberbeckmann S."/>
            <person name="Bunk B."/>
            <person name="Jeske O."/>
            <person name="Meyerdierks A."/>
            <person name="Storesund J.E."/>
            <person name="Kallscheuer N."/>
            <person name="Luecker S."/>
            <person name="Lage O.M."/>
            <person name="Pohl T."/>
            <person name="Merkel B.J."/>
            <person name="Hornburger P."/>
            <person name="Mueller R.-W."/>
            <person name="Bruemmer F."/>
            <person name="Labrenz M."/>
            <person name="Spormann A.M."/>
            <person name="Op Den Camp H."/>
            <person name="Overmann J."/>
            <person name="Amann R."/>
            <person name="Jetten M.S.M."/>
            <person name="Mascher T."/>
            <person name="Medema M.H."/>
            <person name="Devos D.P."/>
            <person name="Kaster A.-K."/>
            <person name="Ovreas L."/>
            <person name="Rohde M."/>
            <person name="Galperin M.Y."/>
            <person name="Jogler C."/>
        </authorList>
    </citation>
    <scope>NUCLEOTIDE SEQUENCE [LARGE SCALE GENOMIC DNA]</scope>
    <source>
        <strain evidence="2 3">Pla111</strain>
    </source>
</reference>
<comment type="caution">
    <text evidence="2">The sequence shown here is derived from an EMBL/GenBank/DDBJ whole genome shotgun (WGS) entry which is preliminary data.</text>
</comment>
<feature type="chain" id="PRO_5023093372" evidence="1">
    <location>
        <begin position="22"/>
        <end position="329"/>
    </location>
</feature>
<keyword evidence="3" id="KW-1185">Reference proteome</keyword>
<evidence type="ECO:0000313" key="3">
    <source>
        <dbReference type="Proteomes" id="UP000318995"/>
    </source>
</evidence>
<dbReference type="GO" id="GO:0016787">
    <property type="term" value="F:hydrolase activity"/>
    <property type="evidence" value="ECO:0007669"/>
    <property type="project" value="UniProtKB-KW"/>
</dbReference>
<dbReference type="SUPFAM" id="SSF56784">
    <property type="entry name" value="HAD-like"/>
    <property type="match status" value="1"/>
</dbReference>
<accession>A0A5C5VT11</accession>
<evidence type="ECO:0000313" key="2">
    <source>
        <dbReference type="EMBL" id="TWT40749.1"/>
    </source>
</evidence>
<protein>
    <submittedName>
        <fullName evidence="2">Haloacid dehalogenase-like hydrolase</fullName>
    </submittedName>
</protein>
<dbReference type="EMBL" id="SJPH01000010">
    <property type="protein sequence ID" value="TWT40749.1"/>
    <property type="molecule type" value="Genomic_DNA"/>
</dbReference>
<keyword evidence="1" id="KW-0732">Signal</keyword>
<feature type="signal peptide" evidence="1">
    <location>
        <begin position="1"/>
        <end position="21"/>
    </location>
</feature>
<dbReference type="Proteomes" id="UP000318995">
    <property type="component" value="Unassembled WGS sequence"/>
</dbReference>
<dbReference type="InterPro" id="IPR023214">
    <property type="entry name" value="HAD_sf"/>
</dbReference>
<evidence type="ECO:0000256" key="1">
    <source>
        <dbReference type="SAM" id="SignalP"/>
    </source>
</evidence>
<gene>
    <name evidence="2" type="ORF">Pla111_31670</name>
</gene>
<dbReference type="InterPro" id="IPR036412">
    <property type="entry name" value="HAD-like_sf"/>
</dbReference>
<dbReference type="OrthoDB" id="9799365at2"/>
<sequence length="329" mass="37004" precursor="true">MRLFSVCVTVALFFLPMVVRASDPLPSWAEGPAKESILGFIQRVSAPGSPEEVPASERIAVFDNDGTLWSEQPMYVQAFFAFDRVRQLAPEHPEWREREPFASILRGDLATSLQGGEPALLEIIMATHAGLTTDEFDRVVSDWISEARHPVTKRRFTQMVYLPMLEILAHLRKSGFKTFIVSGGGIDFMRPWAEAVYGVPPEQVVGSSIRLAYQYRDGSPVIERLAEIDFIDDKVGKPVGIQQHIGRRPILAFGNSDGDYQMLEWTTAGSGPRLGVLIHHTDNEREQAYDRDSLVGRLDRALREAPVQGWAVIDMKRDWRQIYPASVQP</sequence>
<dbReference type="Pfam" id="PF12710">
    <property type="entry name" value="HAD"/>
    <property type="match status" value="1"/>
</dbReference>
<proteinExistence type="predicted"/>
<name>A0A5C5VT11_9BACT</name>
<dbReference type="RefSeq" id="WP_146575361.1">
    <property type="nucleotide sequence ID" value="NZ_SJPH01000010.1"/>
</dbReference>